<comment type="subcellular location">
    <subcellularLocation>
        <location evidence="5">Cell membrane</location>
        <topology evidence="5">Multi-pass membrane protein</topology>
    </subcellularLocation>
    <subcellularLocation>
        <location evidence="1">Membrane</location>
        <topology evidence="1">Multi-pass membrane protein</topology>
    </subcellularLocation>
</comment>
<reference evidence="9" key="1">
    <citation type="journal article" date="2019" name="Int. J. Syst. Evol. Microbiol.">
        <title>The Global Catalogue of Microorganisms (GCM) 10K type strain sequencing project: providing services to taxonomists for standard genome sequencing and annotation.</title>
        <authorList>
            <consortium name="The Broad Institute Genomics Platform"/>
            <consortium name="The Broad Institute Genome Sequencing Center for Infectious Disease"/>
            <person name="Wu L."/>
            <person name="Ma J."/>
        </authorList>
    </citation>
    <scope>NUCLEOTIDE SEQUENCE [LARGE SCALE GENOMIC DNA]</scope>
    <source>
        <strain evidence="9">JCM 18542</strain>
    </source>
</reference>
<feature type="compositionally biased region" description="Low complexity" evidence="6">
    <location>
        <begin position="9"/>
        <end position="24"/>
    </location>
</feature>
<evidence type="ECO:0000256" key="5">
    <source>
        <dbReference type="RuleBase" id="RU361157"/>
    </source>
</evidence>
<dbReference type="PANTHER" id="PTHR43027">
    <property type="entry name" value="DOXORUBICIN RESISTANCE ABC TRANSPORTER PERMEASE PROTEIN DRRC-RELATED"/>
    <property type="match status" value="1"/>
</dbReference>
<evidence type="ECO:0000256" key="6">
    <source>
        <dbReference type="SAM" id="MobiDB-lite"/>
    </source>
</evidence>
<keyword evidence="3 5" id="KW-1133">Transmembrane helix</keyword>
<feature type="transmembrane region" description="Helical" evidence="5">
    <location>
        <begin position="232"/>
        <end position="253"/>
    </location>
</feature>
<gene>
    <name evidence="8" type="ORF">GCM10023353_08220</name>
</gene>
<evidence type="ECO:0000259" key="7">
    <source>
        <dbReference type="PROSITE" id="PS51012"/>
    </source>
</evidence>
<name>A0ABP9CCU3_9ACTN</name>
<evidence type="ECO:0000313" key="9">
    <source>
        <dbReference type="Proteomes" id="UP001500839"/>
    </source>
</evidence>
<dbReference type="EMBL" id="BAABKQ010000001">
    <property type="protein sequence ID" value="GAA4807189.1"/>
    <property type="molecule type" value="Genomic_DNA"/>
</dbReference>
<keyword evidence="4 5" id="KW-0472">Membrane</keyword>
<feature type="transmembrane region" description="Helical" evidence="5">
    <location>
        <begin position="81"/>
        <end position="101"/>
    </location>
</feature>
<proteinExistence type="inferred from homology"/>
<feature type="transmembrane region" description="Helical" evidence="5">
    <location>
        <begin position="283"/>
        <end position="302"/>
    </location>
</feature>
<feature type="transmembrane region" description="Helical" evidence="5">
    <location>
        <begin position="195"/>
        <end position="220"/>
    </location>
</feature>
<dbReference type="PANTHER" id="PTHR43027:SF1">
    <property type="entry name" value="DOXORUBICIN RESISTANCE ABC TRANSPORTER PERMEASE PROTEIN DRRC-RELATED"/>
    <property type="match status" value="1"/>
</dbReference>
<dbReference type="InterPro" id="IPR013525">
    <property type="entry name" value="ABC2_TM"/>
</dbReference>
<keyword evidence="5" id="KW-0813">Transport</keyword>
<dbReference type="PROSITE" id="PS51012">
    <property type="entry name" value="ABC_TM2"/>
    <property type="match status" value="1"/>
</dbReference>
<evidence type="ECO:0000256" key="4">
    <source>
        <dbReference type="ARBA" id="ARBA00023136"/>
    </source>
</evidence>
<protein>
    <recommendedName>
        <fullName evidence="5">Transport permease protein</fullName>
    </recommendedName>
</protein>
<accession>A0ABP9CCU3</accession>
<evidence type="ECO:0000256" key="3">
    <source>
        <dbReference type="ARBA" id="ARBA00022989"/>
    </source>
</evidence>
<feature type="transmembrane region" description="Helical" evidence="5">
    <location>
        <begin position="171"/>
        <end position="189"/>
    </location>
</feature>
<evidence type="ECO:0000313" key="8">
    <source>
        <dbReference type="EMBL" id="GAA4807189.1"/>
    </source>
</evidence>
<organism evidence="8 9">
    <name type="scientific">Tomitella cavernea</name>
    <dbReference type="NCBI Taxonomy" id="1387982"/>
    <lineage>
        <taxon>Bacteria</taxon>
        <taxon>Bacillati</taxon>
        <taxon>Actinomycetota</taxon>
        <taxon>Actinomycetes</taxon>
        <taxon>Mycobacteriales</taxon>
        <taxon>Tomitella</taxon>
    </lineage>
</organism>
<feature type="region of interest" description="Disordered" evidence="6">
    <location>
        <begin position="1"/>
        <end position="37"/>
    </location>
</feature>
<feature type="transmembrane region" description="Helical" evidence="5">
    <location>
        <begin position="113"/>
        <end position="137"/>
    </location>
</feature>
<dbReference type="Proteomes" id="UP001500839">
    <property type="component" value="Unassembled WGS sequence"/>
</dbReference>
<dbReference type="InterPro" id="IPR052902">
    <property type="entry name" value="ABC-2_transporter"/>
</dbReference>
<comment type="caution">
    <text evidence="8">The sequence shown here is derived from an EMBL/GenBank/DDBJ whole genome shotgun (WGS) entry which is preliminary data.</text>
</comment>
<feature type="domain" description="ABC transmembrane type-2" evidence="7">
    <location>
        <begin position="81"/>
        <end position="308"/>
    </location>
</feature>
<dbReference type="InterPro" id="IPR047817">
    <property type="entry name" value="ABC2_TM_bact-type"/>
</dbReference>
<keyword evidence="9" id="KW-1185">Reference proteome</keyword>
<sequence length="313" mass="33520">MVNRRARHAATGPAAPAVVPTGNGPEPPARPAADDASGARERVLTFIEPAHARSERSMKALALHSLLHAQRLLIRWSRDPLTTVQVLLYPGLMLVMFKIVLGDSIGDATGQSAIYGQVAMMALVASMVGSMAGAMGLQLERREGLLSRFWVLPVHRAASLVGRLLAETCRILITTAVIIAVGFGLGFRFQNGVGAAIGMFFVPLLYGIGFAVAVTAAAVYGGRAKLIEFISLVTSLLMFFNTGFVPLVAYPQWLQTVVEYQPMSCAVEAMRSLALGTEMGNNFWYALGWAGALILLFTFPAIRGYRRAAQPGG</sequence>
<evidence type="ECO:0000256" key="2">
    <source>
        <dbReference type="ARBA" id="ARBA00022692"/>
    </source>
</evidence>
<keyword evidence="2 5" id="KW-0812">Transmembrane</keyword>
<comment type="similarity">
    <text evidence="5">Belongs to the ABC-2 integral membrane protein family.</text>
</comment>
<dbReference type="Pfam" id="PF01061">
    <property type="entry name" value="ABC2_membrane"/>
    <property type="match status" value="1"/>
</dbReference>
<keyword evidence="5" id="KW-1003">Cell membrane</keyword>
<evidence type="ECO:0000256" key="1">
    <source>
        <dbReference type="ARBA" id="ARBA00004141"/>
    </source>
</evidence>